<dbReference type="Pfam" id="PF00145">
    <property type="entry name" value="DNA_methylase"/>
    <property type="match status" value="2"/>
</dbReference>
<evidence type="ECO:0000256" key="6">
    <source>
        <dbReference type="PROSITE-ProRule" id="PRU01016"/>
    </source>
</evidence>
<name>A0ABP6SZS6_9ACTN</name>
<dbReference type="Gene3D" id="3.40.50.150">
    <property type="entry name" value="Vaccinia Virus protein VP39"/>
    <property type="match status" value="1"/>
</dbReference>
<dbReference type="EC" id="2.1.1.37" evidence="1"/>
<comment type="caution">
    <text evidence="7">The sequence shown here is derived from an EMBL/GenBank/DDBJ whole genome shotgun (WGS) entry which is preliminary data.</text>
</comment>
<accession>A0ABP6SZS6</accession>
<feature type="active site" evidence="6">
    <location>
        <position position="74"/>
    </location>
</feature>
<evidence type="ECO:0000313" key="7">
    <source>
        <dbReference type="EMBL" id="GAA3388097.1"/>
    </source>
</evidence>
<dbReference type="SUPFAM" id="SSF53335">
    <property type="entry name" value="S-adenosyl-L-methionine-dependent methyltransferases"/>
    <property type="match status" value="1"/>
</dbReference>
<evidence type="ECO:0000313" key="8">
    <source>
        <dbReference type="Proteomes" id="UP001501676"/>
    </source>
</evidence>
<keyword evidence="5" id="KW-0680">Restriction system</keyword>
<dbReference type="Gene3D" id="3.90.120.10">
    <property type="entry name" value="DNA Methylase, subunit A, domain 2"/>
    <property type="match status" value="1"/>
</dbReference>
<evidence type="ECO:0000256" key="4">
    <source>
        <dbReference type="ARBA" id="ARBA00022691"/>
    </source>
</evidence>
<dbReference type="InterPro" id="IPR001525">
    <property type="entry name" value="C5_MeTfrase"/>
</dbReference>
<dbReference type="EMBL" id="BAAAYN010000022">
    <property type="protein sequence ID" value="GAA3388097.1"/>
    <property type="molecule type" value="Genomic_DNA"/>
</dbReference>
<evidence type="ECO:0000256" key="2">
    <source>
        <dbReference type="ARBA" id="ARBA00022603"/>
    </source>
</evidence>
<keyword evidence="4 6" id="KW-0949">S-adenosyl-L-methionine</keyword>
<dbReference type="GO" id="GO:0008168">
    <property type="term" value="F:methyltransferase activity"/>
    <property type="evidence" value="ECO:0007669"/>
    <property type="project" value="UniProtKB-KW"/>
</dbReference>
<comment type="similarity">
    <text evidence="6">Belongs to the class I-like SAM-binding methyltransferase superfamily. C5-methyltransferase family.</text>
</comment>
<keyword evidence="8" id="KW-1185">Reference proteome</keyword>
<sequence length="553" mass="60532">MTLTFTDIFCGAGGSSIGLTAAGFELKLAANHWPRAIETHAANFRDAEHLCADVNNYDMRRLPRTSVLWASPICTEMSPAGGRSGGRQSSAKGQLDLLEFGPIAQAGFERTRATFHDVIRATEVHRYQAVIVENVVDVVWKWELFDWWVEGMCKLGYQVQFVSVSSAHVGGEDNPHAPQWRDRLYIVFTRTGIPLPDVAPRPLAWCPVCETDVNAVQAWRNLRKRKVGKYRQQYDYRCPNATCRNGLVEPYVLPAATAIDWSDLGTRIGDRPRPLAAATMRRITAGLEMFATEPSMITVNHGALAADGRAFPAFGGPLPTRTVRIGDGLAIPPLLVPSGGTWNTAATSTGAPMRTRLANEKGFEGLTVPPAWLTVMRNHSTAEPVEEPLSTITTSGHHHYLTVAPPDAFYVKNYGGHAEPRHMVKRVVSEPLGVLTAQDHHALVIPYRKGTAKTTAEPLHTLATRESAALVRPTVDVEDCSFRMLKPREHLRGQRFPDEYLVTGNQGEQTMQAGNAVSSNVAQWLATQIAAVLSGHGDAPVVPPTHNTLREAA</sequence>
<dbReference type="RefSeq" id="WP_345728988.1">
    <property type="nucleotide sequence ID" value="NZ_BAAAYN010000022.1"/>
</dbReference>
<protein>
    <recommendedName>
        <fullName evidence="1">DNA (cytosine-5-)-methyltransferase</fullName>
        <ecNumber evidence="1">2.1.1.37</ecNumber>
    </recommendedName>
</protein>
<evidence type="ECO:0000256" key="1">
    <source>
        <dbReference type="ARBA" id="ARBA00011975"/>
    </source>
</evidence>
<proteinExistence type="inferred from homology"/>
<organism evidence="7 8">
    <name type="scientific">Cryptosporangium minutisporangium</name>
    <dbReference type="NCBI Taxonomy" id="113569"/>
    <lineage>
        <taxon>Bacteria</taxon>
        <taxon>Bacillati</taxon>
        <taxon>Actinomycetota</taxon>
        <taxon>Actinomycetes</taxon>
        <taxon>Cryptosporangiales</taxon>
        <taxon>Cryptosporangiaceae</taxon>
        <taxon>Cryptosporangium</taxon>
    </lineage>
</organism>
<keyword evidence="3 6" id="KW-0808">Transferase</keyword>
<dbReference type="PANTHER" id="PTHR10629:SF52">
    <property type="entry name" value="DNA (CYTOSINE-5)-METHYLTRANSFERASE 1"/>
    <property type="match status" value="1"/>
</dbReference>
<evidence type="ECO:0000256" key="3">
    <source>
        <dbReference type="ARBA" id="ARBA00022679"/>
    </source>
</evidence>
<keyword evidence="2 6" id="KW-0489">Methyltransferase</keyword>
<dbReference type="InterPro" id="IPR029063">
    <property type="entry name" value="SAM-dependent_MTases_sf"/>
</dbReference>
<reference evidence="8" key="1">
    <citation type="journal article" date="2019" name="Int. J. Syst. Evol. Microbiol.">
        <title>The Global Catalogue of Microorganisms (GCM) 10K type strain sequencing project: providing services to taxonomists for standard genome sequencing and annotation.</title>
        <authorList>
            <consortium name="The Broad Institute Genomics Platform"/>
            <consortium name="The Broad Institute Genome Sequencing Center for Infectious Disease"/>
            <person name="Wu L."/>
            <person name="Ma J."/>
        </authorList>
    </citation>
    <scope>NUCLEOTIDE SEQUENCE [LARGE SCALE GENOMIC DNA]</scope>
    <source>
        <strain evidence="8">JCM 9458</strain>
    </source>
</reference>
<dbReference type="Proteomes" id="UP001501676">
    <property type="component" value="Unassembled WGS sequence"/>
</dbReference>
<dbReference type="PROSITE" id="PS51679">
    <property type="entry name" value="SAM_MT_C5"/>
    <property type="match status" value="1"/>
</dbReference>
<evidence type="ECO:0000256" key="5">
    <source>
        <dbReference type="ARBA" id="ARBA00022747"/>
    </source>
</evidence>
<dbReference type="PRINTS" id="PR00105">
    <property type="entry name" value="C5METTRFRASE"/>
</dbReference>
<dbReference type="PANTHER" id="PTHR10629">
    <property type="entry name" value="CYTOSINE-SPECIFIC METHYLTRANSFERASE"/>
    <property type="match status" value="1"/>
</dbReference>
<dbReference type="InterPro" id="IPR050390">
    <property type="entry name" value="C5-Methyltransferase"/>
</dbReference>
<gene>
    <name evidence="7" type="ORF">GCM10020369_32950</name>
</gene>
<dbReference type="GO" id="GO:0032259">
    <property type="term" value="P:methylation"/>
    <property type="evidence" value="ECO:0007669"/>
    <property type="project" value="UniProtKB-KW"/>
</dbReference>